<dbReference type="PROSITE" id="PS50181">
    <property type="entry name" value="FBOX"/>
    <property type="match status" value="1"/>
</dbReference>
<dbReference type="SMART" id="SM00256">
    <property type="entry name" value="FBOX"/>
    <property type="match status" value="1"/>
</dbReference>
<feature type="region of interest" description="Disordered" evidence="1">
    <location>
        <begin position="577"/>
        <end position="598"/>
    </location>
</feature>
<protein>
    <submittedName>
        <fullName evidence="3">Myosin I myo5</fullName>
    </submittedName>
</protein>
<organism evidence="3 4">
    <name type="scientific">Apiospora aurea</name>
    <dbReference type="NCBI Taxonomy" id="335848"/>
    <lineage>
        <taxon>Eukaryota</taxon>
        <taxon>Fungi</taxon>
        <taxon>Dikarya</taxon>
        <taxon>Ascomycota</taxon>
        <taxon>Pezizomycotina</taxon>
        <taxon>Sordariomycetes</taxon>
        <taxon>Xylariomycetidae</taxon>
        <taxon>Amphisphaeriales</taxon>
        <taxon>Apiosporaceae</taxon>
        <taxon>Apiospora</taxon>
    </lineage>
</organism>
<sequence>MAGLSALESLPHEIILEILCFLETKDIIHLQRCSRRLLKLSRDNVFWRARCLLTSSFLEGINLRRGARFPGVIEGALNEDAALQDHDGPDTERSPPPLDFPWASRRAREKEIQKITANWDPSFPGETISWYDEYIHRNSPIAVSWFERPQLRDGGLQDHIEVKGVAVYQHGDEEVFAVSPLDDGSVCLWDIKGTRPGKKKGSILQQSKAGLLRMGSSKSPYLSPDCVSGLTDCGPVLRSFVDSYLTVQGHVVEVDLGTLQVVGDQPYEWTITTMSSAQPGVPLTIGTLHGIHLHDSRYGRYVEQTRQERIDDFDRYNAPRRLSLLLFSDPLPPYAPLPHSNPLSILHLEQPGNKQTVSDDIFVAGRFSNILNYDRRMFPSIKGSLHSGARLCSLTSLPYPFSSVDSELRRKGELSIAQVEKIKETTGGRTLVACGEYNTKGSLEIYGLGPPLPGQEPHGVSLNSVMKNRQTASKSKLLSVINHGTCLVVSDGSGYLKWVERDGFTEVRRQYIGPSERVVGHTSLFNEMPGSGEIARKLLSTQSRQASDDKSNDDDILLWTGEKLGLVNFSSKQGFTADDFEEGDTRTPEEVAAEKEKQHYEERMRQALERDADGVRLFKVLGASIRG</sequence>
<evidence type="ECO:0000313" key="4">
    <source>
        <dbReference type="Proteomes" id="UP001391051"/>
    </source>
</evidence>
<dbReference type="InterPro" id="IPR036047">
    <property type="entry name" value="F-box-like_dom_sf"/>
</dbReference>
<feature type="domain" description="F-box" evidence="2">
    <location>
        <begin position="4"/>
        <end position="50"/>
    </location>
</feature>
<evidence type="ECO:0000259" key="2">
    <source>
        <dbReference type="PROSITE" id="PS50181"/>
    </source>
</evidence>
<evidence type="ECO:0000256" key="1">
    <source>
        <dbReference type="SAM" id="MobiDB-lite"/>
    </source>
</evidence>
<dbReference type="PANTHER" id="PTHR13252:SF9">
    <property type="entry name" value="F-BOX ONLY PROTEIN 28"/>
    <property type="match status" value="1"/>
</dbReference>
<dbReference type="SUPFAM" id="SSF81383">
    <property type="entry name" value="F-box domain"/>
    <property type="match status" value="1"/>
</dbReference>
<dbReference type="InterPro" id="IPR001810">
    <property type="entry name" value="F-box_dom"/>
</dbReference>
<accession>A0ABR1QXV1</accession>
<gene>
    <name evidence="3" type="ORF">PG986_001784</name>
</gene>
<reference evidence="3 4" key="1">
    <citation type="submission" date="2023-01" db="EMBL/GenBank/DDBJ databases">
        <title>Analysis of 21 Apiospora genomes using comparative genomics revels a genus with tremendous synthesis potential of carbohydrate active enzymes and secondary metabolites.</title>
        <authorList>
            <person name="Sorensen T."/>
        </authorList>
    </citation>
    <scope>NUCLEOTIDE SEQUENCE [LARGE SCALE GENOMIC DNA]</scope>
    <source>
        <strain evidence="3 4">CBS 24483</strain>
    </source>
</reference>
<dbReference type="RefSeq" id="XP_066706899.1">
    <property type="nucleotide sequence ID" value="XM_066838006.1"/>
</dbReference>
<dbReference type="InterPro" id="IPR039719">
    <property type="entry name" value="FBXO28"/>
</dbReference>
<dbReference type="PANTHER" id="PTHR13252">
    <property type="entry name" value="F-BOX ONLY PROTEIN 28"/>
    <property type="match status" value="1"/>
</dbReference>
<keyword evidence="4" id="KW-1185">Reference proteome</keyword>
<name>A0ABR1QXV1_9PEZI</name>
<dbReference type="Proteomes" id="UP001391051">
    <property type="component" value="Unassembled WGS sequence"/>
</dbReference>
<dbReference type="Gene3D" id="1.20.1280.50">
    <property type="match status" value="1"/>
</dbReference>
<feature type="compositionally biased region" description="Basic and acidic residues" evidence="1">
    <location>
        <begin position="583"/>
        <end position="598"/>
    </location>
</feature>
<proteinExistence type="predicted"/>
<evidence type="ECO:0000313" key="3">
    <source>
        <dbReference type="EMBL" id="KAK7967507.1"/>
    </source>
</evidence>
<comment type="caution">
    <text evidence="3">The sequence shown here is derived from an EMBL/GenBank/DDBJ whole genome shotgun (WGS) entry which is preliminary data.</text>
</comment>
<dbReference type="GeneID" id="92071068"/>
<dbReference type="EMBL" id="JAQQWE010000001">
    <property type="protein sequence ID" value="KAK7967507.1"/>
    <property type="molecule type" value="Genomic_DNA"/>
</dbReference>
<dbReference type="Pfam" id="PF00646">
    <property type="entry name" value="F-box"/>
    <property type="match status" value="1"/>
</dbReference>